<dbReference type="InterPro" id="IPR011051">
    <property type="entry name" value="RmlC_Cupin_sf"/>
</dbReference>
<dbReference type="InterPro" id="IPR053146">
    <property type="entry name" value="QDO-like"/>
</dbReference>
<organism evidence="2 3">
    <name type="scientific">Kribbella kalugense</name>
    <dbReference type="NCBI Taxonomy" id="2512221"/>
    <lineage>
        <taxon>Bacteria</taxon>
        <taxon>Bacillati</taxon>
        <taxon>Actinomycetota</taxon>
        <taxon>Actinomycetes</taxon>
        <taxon>Propionibacteriales</taxon>
        <taxon>Kribbellaceae</taxon>
        <taxon>Kribbella</taxon>
    </lineage>
</organism>
<proteinExistence type="predicted"/>
<dbReference type="Pfam" id="PF07883">
    <property type="entry name" value="Cupin_2"/>
    <property type="match status" value="1"/>
</dbReference>
<comment type="caution">
    <text evidence="2">The sequence shown here is derived from an EMBL/GenBank/DDBJ whole genome shotgun (WGS) entry which is preliminary data.</text>
</comment>
<dbReference type="InterPro" id="IPR014710">
    <property type="entry name" value="RmlC-like_jellyroll"/>
</dbReference>
<evidence type="ECO:0000313" key="2">
    <source>
        <dbReference type="EMBL" id="TDW15073.1"/>
    </source>
</evidence>
<dbReference type="Proteomes" id="UP000295447">
    <property type="component" value="Unassembled WGS sequence"/>
</dbReference>
<dbReference type="AlphaFoldDB" id="A0A4R7ZBZ8"/>
<dbReference type="PANTHER" id="PTHR36440:SF1">
    <property type="entry name" value="PUTATIVE (AFU_ORTHOLOGUE AFUA_8G07350)-RELATED"/>
    <property type="match status" value="1"/>
</dbReference>
<keyword evidence="3" id="KW-1185">Reference proteome</keyword>
<protein>
    <submittedName>
        <fullName evidence="2">Cupin domain</fullName>
    </submittedName>
</protein>
<dbReference type="EMBL" id="SODF01000003">
    <property type="protein sequence ID" value="TDW15073.1"/>
    <property type="molecule type" value="Genomic_DNA"/>
</dbReference>
<gene>
    <name evidence="2" type="ORF">EV650_6555</name>
</gene>
<name>A0A4R7ZBZ8_9ACTN</name>
<evidence type="ECO:0000313" key="3">
    <source>
        <dbReference type="Proteomes" id="UP000295447"/>
    </source>
</evidence>
<dbReference type="SUPFAM" id="SSF51182">
    <property type="entry name" value="RmlC-like cupins"/>
    <property type="match status" value="1"/>
</dbReference>
<dbReference type="PANTHER" id="PTHR36440">
    <property type="entry name" value="PUTATIVE (AFU_ORTHOLOGUE AFUA_8G07350)-RELATED"/>
    <property type="match status" value="1"/>
</dbReference>
<evidence type="ECO:0000259" key="1">
    <source>
        <dbReference type="Pfam" id="PF07883"/>
    </source>
</evidence>
<sequence>MLAEWEAAGRRSDQVAWQAPLHVHHDDDEAWYVLSGTLRLRIDGEDYDVPAGSGIVGPRGVPHTFGNPSEEPARYVLVMSASTRAMLAELHGGFSGDVAALFEKYGATLLE</sequence>
<accession>A0A4R7ZBZ8</accession>
<feature type="domain" description="Cupin type-2" evidence="1">
    <location>
        <begin position="18"/>
        <end position="78"/>
    </location>
</feature>
<reference evidence="2 3" key="1">
    <citation type="submission" date="2019-03" db="EMBL/GenBank/DDBJ databases">
        <title>Genomic Encyclopedia of Type Strains, Phase III (KMG-III): the genomes of soil and plant-associated and newly described type strains.</title>
        <authorList>
            <person name="Whitman W."/>
        </authorList>
    </citation>
    <scope>NUCLEOTIDE SEQUENCE [LARGE SCALE GENOMIC DNA]</scope>
    <source>
        <strain evidence="2 3">VKM Ac-2570</strain>
    </source>
</reference>
<dbReference type="Gene3D" id="2.60.120.10">
    <property type="entry name" value="Jelly Rolls"/>
    <property type="match status" value="1"/>
</dbReference>
<dbReference type="InterPro" id="IPR013096">
    <property type="entry name" value="Cupin_2"/>
</dbReference>